<dbReference type="Proteomes" id="UP000307244">
    <property type="component" value="Unassembled WGS sequence"/>
</dbReference>
<keyword evidence="4" id="KW-1185">Reference proteome</keyword>
<gene>
    <name evidence="3" type="ORF">FA047_16610</name>
</gene>
<evidence type="ECO:0000313" key="4">
    <source>
        <dbReference type="Proteomes" id="UP000307244"/>
    </source>
</evidence>
<organism evidence="3 4">
    <name type="scientific">Pedobacter frigoris</name>
    <dbReference type="NCBI Taxonomy" id="2571272"/>
    <lineage>
        <taxon>Bacteria</taxon>
        <taxon>Pseudomonadati</taxon>
        <taxon>Bacteroidota</taxon>
        <taxon>Sphingobacteriia</taxon>
        <taxon>Sphingobacteriales</taxon>
        <taxon>Sphingobacteriaceae</taxon>
        <taxon>Pedobacter</taxon>
    </lineage>
</organism>
<feature type="chain" id="PRO_5020323149" evidence="1">
    <location>
        <begin position="20"/>
        <end position="148"/>
    </location>
</feature>
<feature type="domain" description="Thiol:disulfide interchange protein DsbD N-terminal" evidence="2">
    <location>
        <begin position="35"/>
        <end position="143"/>
    </location>
</feature>
<dbReference type="InterPro" id="IPR036929">
    <property type="entry name" value="DsbDN_sf"/>
</dbReference>
<dbReference type="AlphaFoldDB" id="A0A4V5P1Q3"/>
<dbReference type="Pfam" id="PF11412">
    <property type="entry name" value="DsbD_N"/>
    <property type="match status" value="1"/>
</dbReference>
<reference evidence="3 4" key="1">
    <citation type="submission" date="2019-04" db="EMBL/GenBank/DDBJ databases">
        <title>Pedobacter sp. RP-3-15 sp. nov., isolated from Arctic soil.</title>
        <authorList>
            <person name="Dahal R.H."/>
            <person name="Kim D.-U."/>
        </authorList>
    </citation>
    <scope>NUCLEOTIDE SEQUENCE [LARGE SCALE GENOMIC DNA]</scope>
    <source>
        <strain evidence="3 4">RP-3-15</strain>
    </source>
</reference>
<proteinExistence type="predicted"/>
<keyword evidence="1" id="KW-0732">Signal</keyword>
<sequence length="148" mass="16931">MKIKLVIILLLFLKMGANAQIEKPIKWSYAAKRISPTEVLLYLKADIAVGWHIYSVNQKEGGPERTNFSFLFSKDFSVIGKIQEPKPVKKHEEVFDMDVFYFEKSVLFTQKIKLNKGEAVVKGKVSFMACTDKECLPPDEVEFSIPIK</sequence>
<keyword evidence="3" id="KW-0762">Sugar transport</keyword>
<name>A0A4V5P1Q3_9SPHI</name>
<dbReference type="GO" id="GO:0015035">
    <property type="term" value="F:protein-disulfide reductase activity"/>
    <property type="evidence" value="ECO:0007669"/>
    <property type="project" value="TreeGrafter"/>
</dbReference>
<feature type="signal peptide" evidence="1">
    <location>
        <begin position="1"/>
        <end position="19"/>
    </location>
</feature>
<dbReference type="GO" id="GO:0045454">
    <property type="term" value="P:cell redox homeostasis"/>
    <property type="evidence" value="ECO:0007669"/>
    <property type="project" value="TreeGrafter"/>
</dbReference>
<keyword evidence="3" id="KW-0813">Transport</keyword>
<evidence type="ECO:0000256" key="1">
    <source>
        <dbReference type="SAM" id="SignalP"/>
    </source>
</evidence>
<accession>A0A4V5P1Q3</accession>
<dbReference type="RefSeq" id="WP_136837213.1">
    <property type="nucleotide sequence ID" value="NZ_SWBQ01000005.1"/>
</dbReference>
<dbReference type="PANTHER" id="PTHR32234:SF0">
    <property type="entry name" value="THIOL:DISULFIDE INTERCHANGE PROTEIN DSBD"/>
    <property type="match status" value="1"/>
</dbReference>
<dbReference type="InterPro" id="IPR028250">
    <property type="entry name" value="DsbDN"/>
</dbReference>
<protein>
    <submittedName>
        <fullName evidence="3">Sugar transporter</fullName>
    </submittedName>
</protein>
<dbReference type="EMBL" id="SWBQ01000005">
    <property type="protein sequence ID" value="TKC04220.1"/>
    <property type="molecule type" value="Genomic_DNA"/>
</dbReference>
<evidence type="ECO:0000259" key="2">
    <source>
        <dbReference type="Pfam" id="PF11412"/>
    </source>
</evidence>
<dbReference type="PANTHER" id="PTHR32234">
    <property type="entry name" value="THIOL:DISULFIDE INTERCHANGE PROTEIN DSBD"/>
    <property type="match status" value="1"/>
</dbReference>
<dbReference type="OrthoDB" id="767251at2"/>
<dbReference type="Gene3D" id="2.60.40.1250">
    <property type="entry name" value="Thiol:disulfide interchange protein DsbD, N-terminal domain"/>
    <property type="match status" value="1"/>
</dbReference>
<comment type="caution">
    <text evidence="3">The sequence shown here is derived from an EMBL/GenBank/DDBJ whole genome shotgun (WGS) entry which is preliminary data.</text>
</comment>
<evidence type="ECO:0000313" key="3">
    <source>
        <dbReference type="EMBL" id="TKC04220.1"/>
    </source>
</evidence>